<dbReference type="Proteomes" id="UP000053477">
    <property type="component" value="Unassembled WGS sequence"/>
</dbReference>
<gene>
    <name evidence="1" type="ORF">SCHPADRAFT_948297</name>
</gene>
<organism evidence="1 2">
    <name type="scientific">Schizopora paradoxa</name>
    <dbReference type="NCBI Taxonomy" id="27342"/>
    <lineage>
        <taxon>Eukaryota</taxon>
        <taxon>Fungi</taxon>
        <taxon>Dikarya</taxon>
        <taxon>Basidiomycota</taxon>
        <taxon>Agaricomycotina</taxon>
        <taxon>Agaricomycetes</taxon>
        <taxon>Hymenochaetales</taxon>
        <taxon>Schizoporaceae</taxon>
        <taxon>Schizopora</taxon>
    </lineage>
</organism>
<protein>
    <submittedName>
        <fullName evidence="1">Uncharacterized protein</fullName>
    </submittedName>
</protein>
<keyword evidence="2" id="KW-1185">Reference proteome</keyword>
<proteinExistence type="predicted"/>
<accession>A0A0H2R2V4</accession>
<dbReference type="EMBL" id="KQ086996">
    <property type="protein sequence ID" value="KLO03813.1"/>
    <property type="molecule type" value="Genomic_DNA"/>
</dbReference>
<name>A0A0H2R2V4_9AGAM</name>
<evidence type="ECO:0000313" key="2">
    <source>
        <dbReference type="Proteomes" id="UP000053477"/>
    </source>
</evidence>
<reference evidence="1 2" key="1">
    <citation type="submission" date="2015-04" db="EMBL/GenBank/DDBJ databases">
        <title>Complete genome sequence of Schizopora paradoxa KUC8140, a cosmopolitan wood degrader in East Asia.</title>
        <authorList>
            <consortium name="DOE Joint Genome Institute"/>
            <person name="Min B."/>
            <person name="Park H."/>
            <person name="Jang Y."/>
            <person name="Kim J.-J."/>
            <person name="Kim K.H."/>
            <person name="Pangilinan J."/>
            <person name="Lipzen A."/>
            <person name="Riley R."/>
            <person name="Grigoriev I.V."/>
            <person name="Spatafora J.W."/>
            <person name="Choi I.-G."/>
        </authorList>
    </citation>
    <scope>NUCLEOTIDE SEQUENCE [LARGE SCALE GENOMIC DNA]</scope>
    <source>
        <strain evidence="1 2">KUC8140</strain>
    </source>
</reference>
<dbReference type="AlphaFoldDB" id="A0A0H2R2V4"/>
<sequence length="103" mass="11285">MPSRRQAVAVVCHAHGSLNAQFRPHSSLRRSAQRNITSLGLAPSYDAKTQSPIPQGIPRIAGWPHADAAFRVWCLEPTNLELLQAPSRVSNFEGLTFDPVARS</sequence>
<dbReference type="InParanoid" id="A0A0H2R2V4"/>
<evidence type="ECO:0000313" key="1">
    <source>
        <dbReference type="EMBL" id="KLO03813.1"/>
    </source>
</evidence>